<keyword evidence="2" id="KW-1185">Reference proteome</keyword>
<evidence type="ECO:0000313" key="2">
    <source>
        <dbReference type="Proteomes" id="UP000799750"/>
    </source>
</evidence>
<dbReference type="EMBL" id="MU004189">
    <property type="protein sequence ID" value="KAF2495644.1"/>
    <property type="molecule type" value="Genomic_DNA"/>
</dbReference>
<reference evidence="1" key="1">
    <citation type="journal article" date="2020" name="Stud. Mycol.">
        <title>101 Dothideomycetes genomes: a test case for predicting lifestyles and emergence of pathogens.</title>
        <authorList>
            <person name="Haridas S."/>
            <person name="Albert R."/>
            <person name="Binder M."/>
            <person name="Bloem J."/>
            <person name="Labutti K."/>
            <person name="Salamov A."/>
            <person name="Andreopoulos B."/>
            <person name="Baker S."/>
            <person name="Barry K."/>
            <person name="Bills G."/>
            <person name="Bluhm B."/>
            <person name="Cannon C."/>
            <person name="Castanera R."/>
            <person name="Culley D."/>
            <person name="Daum C."/>
            <person name="Ezra D."/>
            <person name="Gonzalez J."/>
            <person name="Henrissat B."/>
            <person name="Kuo A."/>
            <person name="Liang C."/>
            <person name="Lipzen A."/>
            <person name="Lutzoni F."/>
            <person name="Magnuson J."/>
            <person name="Mondo S."/>
            <person name="Nolan M."/>
            <person name="Ohm R."/>
            <person name="Pangilinan J."/>
            <person name="Park H.-J."/>
            <person name="Ramirez L."/>
            <person name="Alfaro M."/>
            <person name="Sun H."/>
            <person name="Tritt A."/>
            <person name="Yoshinaga Y."/>
            <person name="Zwiers L.-H."/>
            <person name="Turgeon B."/>
            <person name="Goodwin S."/>
            <person name="Spatafora J."/>
            <person name="Crous P."/>
            <person name="Grigoriev I."/>
        </authorList>
    </citation>
    <scope>NUCLEOTIDE SEQUENCE</scope>
    <source>
        <strain evidence="1">CBS 269.34</strain>
    </source>
</reference>
<evidence type="ECO:0000313" key="1">
    <source>
        <dbReference type="EMBL" id="KAF2495644.1"/>
    </source>
</evidence>
<sequence length="203" mass="22776">MLTVQTAIKKYHTSVYNYHMADLQDITDSHLAAINEAEAMAALQSNKPTPPLADQLTELSNSLTSLAKGIDSFFEGLPIVYAKDPRPYPDPNLHFKAHVRTMLAMLQPHLDVHRGVFRALEPYRKAGEQGHLVRSETSGRQVDELEKLVKEIKEVTRVVHRTFGYPGVPRSRGVILECLKGVQQSVKREQELVRVLLVEGNAT</sequence>
<proteinExistence type="predicted"/>
<dbReference type="OrthoDB" id="10378414at2759"/>
<dbReference type="Proteomes" id="UP000799750">
    <property type="component" value="Unassembled WGS sequence"/>
</dbReference>
<organism evidence="1 2">
    <name type="scientific">Lophium mytilinum</name>
    <dbReference type="NCBI Taxonomy" id="390894"/>
    <lineage>
        <taxon>Eukaryota</taxon>
        <taxon>Fungi</taxon>
        <taxon>Dikarya</taxon>
        <taxon>Ascomycota</taxon>
        <taxon>Pezizomycotina</taxon>
        <taxon>Dothideomycetes</taxon>
        <taxon>Pleosporomycetidae</taxon>
        <taxon>Mytilinidiales</taxon>
        <taxon>Mytilinidiaceae</taxon>
        <taxon>Lophium</taxon>
    </lineage>
</organism>
<gene>
    <name evidence="1" type="ORF">BU16DRAFT_527425</name>
</gene>
<protein>
    <submittedName>
        <fullName evidence="1">Uncharacterized protein</fullName>
    </submittedName>
</protein>
<accession>A0A6A6QU53</accession>
<name>A0A6A6QU53_9PEZI</name>
<dbReference type="AlphaFoldDB" id="A0A6A6QU53"/>